<dbReference type="OrthoDB" id="2118094at2759"/>
<sequence>MHRLARRAALPLGACAVLPTSRPRAEDRAPAVQRRLTAVADLAIEAQLFQPAVPWPQWDCNWDHRELDSRGRRRSLLKPSGAPRRHLILIRHGQYDESAGDDSGRVLTALGKRQAVQAGKRVAELLSQPGAVCRGVHSSRLARAVETADLIHAQLNNVPRLPGDPQLNEGVPCHAIPDGVHHAAAVYRDGARIEAAFRKYFKRALPWDEIDDDDGDEDHPVAYPPVNAPTDEYDVLVCHANVIRFFALRALQLPPEGWLRLCTMNCSVTHVTISPDGKVSLRSLGDTGHLSVDEVTFGTYTGTNW</sequence>
<dbReference type="PANTHER" id="PTHR20935:SF0">
    <property type="entry name" value="SERINE_THREONINE-PROTEIN PHOSPHATASE PGAM5, MITOCHONDRIAL"/>
    <property type="match status" value="1"/>
</dbReference>
<keyword evidence="6" id="KW-1185">Reference proteome</keyword>
<dbReference type="PANTHER" id="PTHR20935">
    <property type="entry name" value="PHOSPHOGLYCERATE MUTASE-RELATED"/>
    <property type="match status" value="1"/>
</dbReference>
<organism evidence="5 6">
    <name type="scientific">Pelagomonas calceolata</name>
    <dbReference type="NCBI Taxonomy" id="35677"/>
    <lineage>
        <taxon>Eukaryota</taxon>
        <taxon>Sar</taxon>
        <taxon>Stramenopiles</taxon>
        <taxon>Ochrophyta</taxon>
        <taxon>Pelagophyceae</taxon>
        <taxon>Pelagomonadales</taxon>
        <taxon>Pelagomonadaceae</taxon>
        <taxon>Pelagomonas</taxon>
    </lineage>
</organism>
<reference evidence="5" key="1">
    <citation type="submission" date="2021-11" db="EMBL/GenBank/DDBJ databases">
        <authorList>
            <consortium name="Genoscope - CEA"/>
            <person name="William W."/>
        </authorList>
    </citation>
    <scope>NUCLEOTIDE SEQUENCE</scope>
</reference>
<evidence type="ECO:0000256" key="2">
    <source>
        <dbReference type="ARBA" id="ARBA00022801"/>
    </source>
</evidence>
<evidence type="ECO:0000313" key="6">
    <source>
        <dbReference type="Proteomes" id="UP000789595"/>
    </source>
</evidence>
<comment type="caution">
    <text evidence="5">The sequence shown here is derived from an EMBL/GenBank/DDBJ whole genome shotgun (WGS) entry which is preliminary data.</text>
</comment>
<evidence type="ECO:0000256" key="1">
    <source>
        <dbReference type="ARBA" id="ARBA00006717"/>
    </source>
</evidence>
<dbReference type="Proteomes" id="UP000789595">
    <property type="component" value="Unassembled WGS sequence"/>
</dbReference>
<dbReference type="GO" id="GO:0090141">
    <property type="term" value="P:positive regulation of mitochondrial fission"/>
    <property type="evidence" value="ECO:0007669"/>
    <property type="project" value="TreeGrafter"/>
</dbReference>
<accession>A0A8J2SU83</accession>
<dbReference type="Gene3D" id="3.40.50.1240">
    <property type="entry name" value="Phosphoglycerate mutase-like"/>
    <property type="match status" value="1"/>
</dbReference>
<evidence type="ECO:0000256" key="4">
    <source>
        <dbReference type="ARBA" id="ARBA00040722"/>
    </source>
</evidence>
<dbReference type="CDD" id="cd07067">
    <property type="entry name" value="HP_PGM_like"/>
    <property type="match status" value="1"/>
</dbReference>
<evidence type="ECO:0000313" key="5">
    <source>
        <dbReference type="EMBL" id="CAH0373169.1"/>
    </source>
</evidence>
<dbReference type="SUPFAM" id="SSF53254">
    <property type="entry name" value="Phosphoglycerate mutase-like"/>
    <property type="match status" value="1"/>
</dbReference>
<dbReference type="GO" id="GO:0004722">
    <property type="term" value="F:protein serine/threonine phosphatase activity"/>
    <property type="evidence" value="ECO:0007669"/>
    <property type="project" value="TreeGrafter"/>
</dbReference>
<proteinExistence type="inferred from homology"/>
<dbReference type="EMBL" id="CAKKNE010000004">
    <property type="protein sequence ID" value="CAH0373169.1"/>
    <property type="molecule type" value="Genomic_DNA"/>
</dbReference>
<keyword evidence="2" id="KW-0378">Hydrolase</keyword>
<dbReference type="InterPro" id="IPR013078">
    <property type="entry name" value="His_Pase_superF_clade-1"/>
</dbReference>
<dbReference type="InterPro" id="IPR051021">
    <property type="entry name" value="Mito_Ser/Thr_phosphatase"/>
</dbReference>
<dbReference type="SMART" id="SM00855">
    <property type="entry name" value="PGAM"/>
    <property type="match status" value="1"/>
</dbReference>
<dbReference type="GO" id="GO:0005739">
    <property type="term" value="C:mitochondrion"/>
    <property type="evidence" value="ECO:0007669"/>
    <property type="project" value="TreeGrafter"/>
</dbReference>
<evidence type="ECO:0000256" key="3">
    <source>
        <dbReference type="ARBA" id="ARBA00039765"/>
    </source>
</evidence>
<dbReference type="Pfam" id="PF00300">
    <property type="entry name" value="His_Phos_1"/>
    <property type="match status" value="2"/>
</dbReference>
<comment type="similarity">
    <text evidence="1">Belongs to the phosphoglycerate mutase family. BPG-dependent PGAM subfamily.</text>
</comment>
<dbReference type="InterPro" id="IPR029033">
    <property type="entry name" value="His_PPase_superfam"/>
</dbReference>
<protein>
    <recommendedName>
        <fullName evidence="3">Serine/threonine-protein phosphatase PGAM5, mitochondrial</fullName>
    </recommendedName>
    <alternativeName>
        <fullName evidence="4">Serine/threonine-protein phosphatase Pgam5, mitochondrial</fullName>
    </alternativeName>
</protein>
<name>A0A8J2SU83_9STRA</name>
<gene>
    <name evidence="5" type="ORF">PECAL_4P03480</name>
</gene>
<dbReference type="AlphaFoldDB" id="A0A8J2SU83"/>